<name>A0ABS4TWM7_9PSEU</name>
<dbReference type="PANTHER" id="PTHR35807:SF1">
    <property type="entry name" value="TRANSCRIPTIONAL REGULATOR REDD"/>
    <property type="match status" value="1"/>
</dbReference>
<reference evidence="7 8" key="1">
    <citation type="submission" date="2021-03" db="EMBL/GenBank/DDBJ databases">
        <title>Sequencing the genomes of 1000 actinobacteria strains.</title>
        <authorList>
            <person name="Klenk H.-P."/>
        </authorList>
    </citation>
    <scope>NUCLEOTIDE SEQUENCE [LARGE SCALE GENOMIC DNA]</scope>
    <source>
        <strain evidence="7 8">DSM 46670</strain>
    </source>
</reference>
<dbReference type="Gene3D" id="1.25.40.10">
    <property type="entry name" value="Tetratricopeptide repeat domain"/>
    <property type="match status" value="1"/>
</dbReference>
<feature type="domain" description="OmpR/PhoB-type" evidence="6">
    <location>
        <begin position="1"/>
        <end position="103"/>
    </location>
</feature>
<evidence type="ECO:0000256" key="3">
    <source>
        <dbReference type="ARBA" id="ARBA00023125"/>
    </source>
</evidence>
<dbReference type="Proteomes" id="UP001519332">
    <property type="component" value="Unassembled WGS sequence"/>
</dbReference>
<proteinExistence type="inferred from homology"/>
<evidence type="ECO:0000313" key="8">
    <source>
        <dbReference type="Proteomes" id="UP001519332"/>
    </source>
</evidence>
<dbReference type="SUPFAM" id="SSF52540">
    <property type="entry name" value="P-loop containing nucleoside triphosphate hydrolases"/>
    <property type="match status" value="1"/>
</dbReference>
<dbReference type="EMBL" id="JAGINW010000001">
    <property type="protein sequence ID" value="MBP2328814.1"/>
    <property type="molecule type" value="Genomic_DNA"/>
</dbReference>
<dbReference type="SUPFAM" id="SSF48452">
    <property type="entry name" value="TPR-like"/>
    <property type="match status" value="1"/>
</dbReference>
<dbReference type="InterPro" id="IPR001867">
    <property type="entry name" value="OmpR/PhoB-type_DNA-bd"/>
</dbReference>
<gene>
    <name evidence="7" type="ORF">JOF56_009199</name>
</gene>
<dbReference type="InterPro" id="IPR036388">
    <property type="entry name" value="WH-like_DNA-bd_sf"/>
</dbReference>
<sequence length="654" mass="70683">MVSDNSLWLQVLGPLRLRRDGVEVHPGPRQQAYLLALLLARAGQPVSAGELIDLIWDDDAPASAVNVVHKYVGALRRIFEPTLPAREAGSYLHRHGNGYRLTIAHGMLDLIDFREHVETARTHLAHDDNEGALDHYTKALGLWHGPAGHGLTYGSAAMIIFTALDGEFFDACTAAADLAISLGQPHRVLPPLRLATSMAPLHESVQASLITTLAAAGQQAEALAAFRTVRARLAEDLGIDPGPVLHAAHQRVLRPTLAPVAGVPETPPIGGLVGRVEELAVFHQAVASVTGLVIVEGEPGVGKTRLLEEAAAEADRRGALVGWGRCLDGDDTPSMWPWVQAIGAVLDNLPTAREKWLGGELSRLIDPRENGPALPDNATRFRLFERVVTVIGEASAQRPVLLVIDDLQWADFASLRLFGHLAARMPHGTVLVGALRNRAPALSTELSGMLATASRVPSHRRIRLGPLDAAEAAELVRHEIGREPSPDAARIIHARTAGNPFFVRELSRLLTGVLTEDTARTGVPSTVHDIVRDRMAGLGHDSRNLLQIAAFIGREVDLDLLARAADLDIETCLDRIEALDALGLLEPTPDDPFSFRFAHDLVREAVSETTPPPRATRLHMRIADALEHTGSTAERLAYHLWAAGPLTDPARRSR</sequence>
<dbReference type="CDD" id="cd15831">
    <property type="entry name" value="BTAD"/>
    <property type="match status" value="1"/>
</dbReference>
<evidence type="ECO:0000256" key="5">
    <source>
        <dbReference type="PROSITE-ProRule" id="PRU01091"/>
    </source>
</evidence>
<dbReference type="InterPro" id="IPR041664">
    <property type="entry name" value="AAA_16"/>
</dbReference>
<dbReference type="Pfam" id="PF13191">
    <property type="entry name" value="AAA_16"/>
    <property type="match status" value="1"/>
</dbReference>
<accession>A0ABS4TWM7</accession>
<dbReference type="GO" id="GO:0003677">
    <property type="term" value="F:DNA binding"/>
    <property type="evidence" value="ECO:0007669"/>
    <property type="project" value="UniProtKB-KW"/>
</dbReference>
<evidence type="ECO:0000313" key="7">
    <source>
        <dbReference type="EMBL" id="MBP2328814.1"/>
    </source>
</evidence>
<dbReference type="InterPro" id="IPR011990">
    <property type="entry name" value="TPR-like_helical_dom_sf"/>
</dbReference>
<dbReference type="SMART" id="SM01043">
    <property type="entry name" value="BTAD"/>
    <property type="match status" value="1"/>
</dbReference>
<evidence type="ECO:0000256" key="2">
    <source>
        <dbReference type="ARBA" id="ARBA00023015"/>
    </source>
</evidence>
<dbReference type="Gene3D" id="1.10.10.10">
    <property type="entry name" value="Winged helix-like DNA-binding domain superfamily/Winged helix DNA-binding domain"/>
    <property type="match status" value="1"/>
</dbReference>
<evidence type="ECO:0000259" key="6">
    <source>
        <dbReference type="PROSITE" id="PS51755"/>
    </source>
</evidence>
<comment type="caution">
    <text evidence="7">The sequence shown here is derived from an EMBL/GenBank/DDBJ whole genome shotgun (WGS) entry which is preliminary data.</text>
</comment>
<keyword evidence="2" id="KW-0805">Transcription regulation</keyword>
<dbReference type="Gene3D" id="3.40.50.300">
    <property type="entry name" value="P-loop containing nucleotide triphosphate hydrolases"/>
    <property type="match status" value="1"/>
</dbReference>
<comment type="similarity">
    <text evidence="1">Belongs to the AfsR/DnrI/RedD regulatory family.</text>
</comment>
<dbReference type="PANTHER" id="PTHR35807">
    <property type="entry name" value="TRANSCRIPTIONAL REGULATOR REDD-RELATED"/>
    <property type="match status" value="1"/>
</dbReference>
<dbReference type="Pfam" id="PF03704">
    <property type="entry name" value="BTAD"/>
    <property type="match status" value="1"/>
</dbReference>
<dbReference type="InterPro" id="IPR005158">
    <property type="entry name" value="BTAD"/>
</dbReference>
<dbReference type="RefSeq" id="WP_209645732.1">
    <property type="nucleotide sequence ID" value="NZ_JAGINW010000001.1"/>
</dbReference>
<keyword evidence="8" id="KW-1185">Reference proteome</keyword>
<dbReference type="SMART" id="SM00862">
    <property type="entry name" value="Trans_reg_C"/>
    <property type="match status" value="1"/>
</dbReference>
<keyword evidence="4" id="KW-0804">Transcription</keyword>
<evidence type="ECO:0000256" key="4">
    <source>
        <dbReference type="ARBA" id="ARBA00023163"/>
    </source>
</evidence>
<dbReference type="SUPFAM" id="SSF46894">
    <property type="entry name" value="C-terminal effector domain of the bipartite response regulators"/>
    <property type="match status" value="1"/>
</dbReference>
<keyword evidence="3 5" id="KW-0238">DNA-binding</keyword>
<dbReference type="PROSITE" id="PS51755">
    <property type="entry name" value="OMPR_PHOB"/>
    <property type="match status" value="1"/>
</dbReference>
<feature type="DNA-binding region" description="OmpR/PhoB-type" evidence="5">
    <location>
        <begin position="1"/>
        <end position="103"/>
    </location>
</feature>
<dbReference type="InterPro" id="IPR016032">
    <property type="entry name" value="Sig_transdc_resp-reg_C-effctor"/>
</dbReference>
<evidence type="ECO:0000256" key="1">
    <source>
        <dbReference type="ARBA" id="ARBA00005820"/>
    </source>
</evidence>
<dbReference type="InterPro" id="IPR027417">
    <property type="entry name" value="P-loop_NTPase"/>
</dbReference>
<dbReference type="InterPro" id="IPR051677">
    <property type="entry name" value="AfsR-DnrI-RedD_regulator"/>
</dbReference>
<dbReference type="Pfam" id="PF00486">
    <property type="entry name" value="Trans_reg_C"/>
    <property type="match status" value="1"/>
</dbReference>
<protein>
    <submittedName>
        <fullName evidence="7">DNA-binding SARP family transcriptional activator</fullName>
    </submittedName>
</protein>
<organism evidence="7 8">
    <name type="scientific">Kibdelosporangium banguiense</name>
    <dbReference type="NCBI Taxonomy" id="1365924"/>
    <lineage>
        <taxon>Bacteria</taxon>
        <taxon>Bacillati</taxon>
        <taxon>Actinomycetota</taxon>
        <taxon>Actinomycetes</taxon>
        <taxon>Pseudonocardiales</taxon>
        <taxon>Pseudonocardiaceae</taxon>
        <taxon>Kibdelosporangium</taxon>
    </lineage>
</organism>